<dbReference type="AlphaFoldDB" id="W5YMF4"/>
<dbReference type="PROSITE" id="PS50110">
    <property type="entry name" value="RESPONSE_REGULATORY"/>
    <property type="match status" value="2"/>
</dbReference>
<keyword evidence="5" id="KW-0804">Transcription</keyword>
<evidence type="ECO:0000259" key="8">
    <source>
        <dbReference type="PROSITE" id="PS50110"/>
    </source>
</evidence>
<feature type="domain" description="Response regulatory" evidence="8">
    <location>
        <begin position="264"/>
        <end position="380"/>
    </location>
</feature>
<feature type="modified residue" description="4-aspartylphosphate" evidence="7">
    <location>
        <position position="187"/>
    </location>
</feature>
<dbReference type="KEGG" id="msx:AU14_10865"/>
<dbReference type="InterPro" id="IPR011006">
    <property type="entry name" value="CheY-like_superfamily"/>
</dbReference>
<protein>
    <recommendedName>
        <fullName evidence="12">Histidine kinase</fullName>
    </recommendedName>
</protein>
<evidence type="ECO:0000256" key="3">
    <source>
        <dbReference type="ARBA" id="ARBA00023015"/>
    </source>
</evidence>
<feature type="domain" description="HPt" evidence="9">
    <location>
        <begin position="12"/>
        <end position="127"/>
    </location>
</feature>
<dbReference type="Gene3D" id="1.20.120.160">
    <property type="entry name" value="HPT domain"/>
    <property type="match status" value="1"/>
</dbReference>
<dbReference type="CDD" id="cd00156">
    <property type="entry name" value="REC"/>
    <property type="match status" value="1"/>
</dbReference>
<dbReference type="STRING" id="1420916.AU14_10865"/>
<dbReference type="PANTHER" id="PTHR48111:SF1">
    <property type="entry name" value="TWO-COMPONENT RESPONSE REGULATOR ORR33"/>
    <property type="match status" value="1"/>
</dbReference>
<keyword evidence="11" id="KW-1185">Reference proteome</keyword>
<name>W5YMF4_9GAMM</name>
<evidence type="ECO:0000256" key="2">
    <source>
        <dbReference type="ARBA" id="ARBA00023012"/>
    </source>
</evidence>
<evidence type="ECO:0000313" key="10">
    <source>
        <dbReference type="EMBL" id="AHI30089.1"/>
    </source>
</evidence>
<dbReference type="InterPro" id="IPR036641">
    <property type="entry name" value="HPT_dom_sf"/>
</dbReference>
<dbReference type="Pfam" id="PF00072">
    <property type="entry name" value="Response_reg"/>
    <property type="match status" value="2"/>
</dbReference>
<dbReference type="EMBL" id="CP007151">
    <property type="protein sequence ID" value="AHI30089.1"/>
    <property type="molecule type" value="Genomic_DNA"/>
</dbReference>
<dbReference type="GO" id="GO:0005829">
    <property type="term" value="C:cytosol"/>
    <property type="evidence" value="ECO:0007669"/>
    <property type="project" value="TreeGrafter"/>
</dbReference>
<dbReference type="SUPFAM" id="SSF52172">
    <property type="entry name" value="CheY-like"/>
    <property type="match status" value="2"/>
</dbReference>
<sequence length="396" mass="44762">MYMDTKKDLDSPQARLKQLRQSYLERLPRRLDRLEYLISTIPVDREYAEDGAAVRSGLNMTYQEAHKLAGSAGSVGLRSVSDAAKQLLDVIDGWFSTSSRDPDDKQKDMLVLVQSMRTMDFDQEPELDQRFFPGSRKIHIIEDNELVANEMLLWLEAAGFDAQVFLSATIYGDTFEVLPTPDLIIMDVIFGNERNAGPRIIEFLKRTVGRLPPVAFLSVRDDMEARLAAFRSGASRYVAKPITQTELIDLAHEFTDRRDAPPFRILMVDDDETTLQVNQVIMEQAGLAVYPVSDPMNALEAARAFEPDIILLDVIMPEVSGTELAAVLRQDRRLDPVPILFLTTETHPDQKIMGAALGGDDYITKPFDPDYLLTTLLSRARRSRRLRELIKQTEGL</sequence>
<evidence type="ECO:0000256" key="5">
    <source>
        <dbReference type="ARBA" id="ARBA00023163"/>
    </source>
</evidence>
<dbReference type="PANTHER" id="PTHR48111">
    <property type="entry name" value="REGULATOR OF RPOS"/>
    <property type="match status" value="1"/>
</dbReference>
<evidence type="ECO:0000256" key="1">
    <source>
        <dbReference type="ARBA" id="ARBA00022553"/>
    </source>
</evidence>
<dbReference type="Pfam" id="PF01627">
    <property type="entry name" value="Hpt"/>
    <property type="match status" value="1"/>
</dbReference>
<reference evidence="10 11" key="1">
    <citation type="journal article" date="2014" name="Genome Announc.">
        <title>Draft Genome Sequences of Marinobacter similis A3d10T and Marinobacter salarius R9SW1T.</title>
        <authorList>
            <person name="Ivanova E.P."/>
            <person name="Ng H.J."/>
            <person name="Webb H.K."/>
            <person name="Feng G."/>
            <person name="Oshima K."/>
            <person name="Hattori M."/>
            <person name="Ohkuma M."/>
            <person name="Sergeev A.F."/>
            <person name="Mikhailov V.V."/>
            <person name="Crawford R.J."/>
            <person name="Sawabe T."/>
        </authorList>
    </citation>
    <scope>NUCLEOTIDE SEQUENCE [LARGE SCALE GENOMIC DNA]</scope>
    <source>
        <strain evidence="10 11">A3d10</strain>
    </source>
</reference>
<organism evidence="10 11">
    <name type="scientific">Marinobacter similis</name>
    <dbReference type="NCBI Taxonomy" id="1420916"/>
    <lineage>
        <taxon>Bacteria</taxon>
        <taxon>Pseudomonadati</taxon>
        <taxon>Pseudomonadota</taxon>
        <taxon>Gammaproteobacteria</taxon>
        <taxon>Pseudomonadales</taxon>
        <taxon>Marinobacteraceae</taxon>
        <taxon>Marinobacter</taxon>
    </lineage>
</organism>
<evidence type="ECO:0000313" key="11">
    <source>
        <dbReference type="Proteomes" id="UP000061489"/>
    </source>
</evidence>
<dbReference type="GO" id="GO:0004672">
    <property type="term" value="F:protein kinase activity"/>
    <property type="evidence" value="ECO:0007669"/>
    <property type="project" value="UniProtKB-ARBA"/>
</dbReference>
<dbReference type="GO" id="GO:0000976">
    <property type="term" value="F:transcription cis-regulatory region binding"/>
    <property type="evidence" value="ECO:0007669"/>
    <property type="project" value="TreeGrafter"/>
</dbReference>
<accession>W5YMF4</accession>
<feature type="modified residue" description="Phosphohistidine" evidence="6">
    <location>
        <position position="66"/>
    </location>
</feature>
<evidence type="ECO:0000259" key="9">
    <source>
        <dbReference type="PROSITE" id="PS50894"/>
    </source>
</evidence>
<evidence type="ECO:0000256" key="6">
    <source>
        <dbReference type="PROSITE-ProRule" id="PRU00110"/>
    </source>
</evidence>
<dbReference type="GO" id="GO:0000156">
    <property type="term" value="F:phosphorelay response regulator activity"/>
    <property type="evidence" value="ECO:0007669"/>
    <property type="project" value="TreeGrafter"/>
</dbReference>
<evidence type="ECO:0000256" key="7">
    <source>
        <dbReference type="PROSITE-ProRule" id="PRU00169"/>
    </source>
</evidence>
<feature type="modified residue" description="4-aspartylphosphate" evidence="7">
    <location>
        <position position="313"/>
    </location>
</feature>
<dbReference type="Gene3D" id="3.40.50.2300">
    <property type="match status" value="2"/>
</dbReference>
<dbReference type="GO" id="GO:0006355">
    <property type="term" value="P:regulation of DNA-templated transcription"/>
    <property type="evidence" value="ECO:0007669"/>
    <property type="project" value="TreeGrafter"/>
</dbReference>
<dbReference type="PROSITE" id="PS50894">
    <property type="entry name" value="HPT"/>
    <property type="match status" value="1"/>
</dbReference>
<keyword evidence="2" id="KW-0902">Two-component regulatory system</keyword>
<gene>
    <name evidence="10" type="ORF">AU14_10865</name>
</gene>
<dbReference type="HOGENOM" id="CLU_000445_11_28_6"/>
<keyword evidence="4" id="KW-0238">DNA-binding</keyword>
<dbReference type="GO" id="GO:0032993">
    <property type="term" value="C:protein-DNA complex"/>
    <property type="evidence" value="ECO:0007669"/>
    <property type="project" value="TreeGrafter"/>
</dbReference>
<dbReference type="SMART" id="SM00448">
    <property type="entry name" value="REC"/>
    <property type="match status" value="2"/>
</dbReference>
<dbReference type="Proteomes" id="UP000061489">
    <property type="component" value="Chromosome"/>
</dbReference>
<dbReference type="InterPro" id="IPR039420">
    <property type="entry name" value="WalR-like"/>
</dbReference>
<keyword evidence="3" id="KW-0805">Transcription regulation</keyword>
<dbReference type="InterPro" id="IPR001789">
    <property type="entry name" value="Sig_transdc_resp-reg_receiver"/>
</dbReference>
<dbReference type="SUPFAM" id="SSF47226">
    <property type="entry name" value="Histidine-containing phosphotransfer domain, HPT domain"/>
    <property type="match status" value="1"/>
</dbReference>
<evidence type="ECO:0008006" key="12">
    <source>
        <dbReference type="Google" id="ProtNLM"/>
    </source>
</evidence>
<dbReference type="InterPro" id="IPR008207">
    <property type="entry name" value="Sig_transdc_His_kin_Hpt_dom"/>
</dbReference>
<evidence type="ECO:0000256" key="4">
    <source>
        <dbReference type="ARBA" id="ARBA00023125"/>
    </source>
</evidence>
<proteinExistence type="predicted"/>
<feature type="domain" description="Response regulatory" evidence="8">
    <location>
        <begin position="137"/>
        <end position="255"/>
    </location>
</feature>
<keyword evidence="1 7" id="KW-0597">Phosphoprotein</keyword>